<keyword evidence="8 17" id="KW-0812">Transmembrane</keyword>
<dbReference type="KEGG" id="foc:113217956"/>
<accession>A0A6J1TQM3</accession>
<name>A0A6J1TQM3_FRAOC</name>
<dbReference type="GeneID" id="113217956"/>
<evidence type="ECO:0000256" key="5">
    <source>
        <dbReference type="ARBA" id="ARBA00015175"/>
    </source>
</evidence>
<keyword evidence="14 17" id="KW-0472">Membrane</keyword>
<dbReference type="GO" id="GO:0005743">
    <property type="term" value="C:mitochondrial inner membrane"/>
    <property type="evidence" value="ECO:0007669"/>
    <property type="project" value="UniProtKB-SubCell"/>
</dbReference>
<keyword evidence="9" id="KW-0999">Mitochondrion inner membrane</keyword>
<keyword evidence="11" id="KW-0249">Electron transport</keyword>
<keyword evidence="6" id="KW-0813">Transport</keyword>
<evidence type="ECO:0000313" key="18">
    <source>
        <dbReference type="Proteomes" id="UP000504606"/>
    </source>
</evidence>
<comment type="subcellular location">
    <subcellularLocation>
        <location evidence="2">Mitochondrion inner membrane</location>
        <topology evidence="2">Single-pass membrane protein</topology>
    </subcellularLocation>
</comment>
<keyword evidence="13" id="KW-0496">Mitochondrion</keyword>
<protein>
    <recommendedName>
        <fullName evidence="5">NADH dehydrogenase [ubiquinone] 1 beta subcomplex subunit 5, mitochondrial</fullName>
    </recommendedName>
    <alternativeName>
        <fullName evidence="16">Complex I-SGDH</fullName>
    </alternativeName>
    <alternativeName>
        <fullName evidence="15">NADH-ubiquinone oxidoreductase SGDH subunit</fullName>
    </alternativeName>
</protein>
<evidence type="ECO:0000256" key="4">
    <source>
        <dbReference type="ARBA" id="ARBA00011533"/>
    </source>
</evidence>
<gene>
    <name evidence="19" type="primary">LOC113217956</name>
</gene>
<evidence type="ECO:0000256" key="14">
    <source>
        <dbReference type="ARBA" id="ARBA00023136"/>
    </source>
</evidence>
<dbReference type="InterPro" id="IPR019173">
    <property type="entry name" value="NADH_UbQ_OxRdtase_B5_su"/>
</dbReference>
<evidence type="ECO:0000256" key="16">
    <source>
        <dbReference type="ARBA" id="ARBA00032550"/>
    </source>
</evidence>
<evidence type="ECO:0000256" key="9">
    <source>
        <dbReference type="ARBA" id="ARBA00022792"/>
    </source>
</evidence>
<comment type="function">
    <text evidence="1">Accessory subunit of the mitochondrial membrane respiratory chain NADH dehydrogenase (Complex I), that is believed not to be involved in catalysis. Complex I functions in the transfer of electrons from NADH to the respiratory chain. The immediate electron acceptor for the enzyme is believed to be ubiquinone.</text>
</comment>
<keyword evidence="12 17" id="KW-1133">Transmembrane helix</keyword>
<keyword evidence="7" id="KW-0679">Respiratory chain</keyword>
<evidence type="ECO:0000256" key="15">
    <source>
        <dbReference type="ARBA" id="ARBA00032395"/>
    </source>
</evidence>
<evidence type="ECO:0000313" key="19">
    <source>
        <dbReference type="RefSeq" id="XP_026293850.1"/>
    </source>
</evidence>
<dbReference type="AlphaFoldDB" id="A0A6J1TQM3"/>
<proteinExistence type="inferred from homology"/>
<evidence type="ECO:0000256" key="2">
    <source>
        <dbReference type="ARBA" id="ARBA00004434"/>
    </source>
</evidence>
<evidence type="ECO:0000256" key="7">
    <source>
        <dbReference type="ARBA" id="ARBA00022660"/>
    </source>
</evidence>
<evidence type="ECO:0000256" key="10">
    <source>
        <dbReference type="ARBA" id="ARBA00022946"/>
    </source>
</evidence>
<comment type="subunit">
    <text evidence="4">Complex I is composed of 45 different subunits.</text>
</comment>
<evidence type="ECO:0000256" key="13">
    <source>
        <dbReference type="ARBA" id="ARBA00023128"/>
    </source>
</evidence>
<feature type="transmembrane region" description="Helical" evidence="17">
    <location>
        <begin position="60"/>
        <end position="82"/>
    </location>
</feature>
<comment type="similarity">
    <text evidence="3">Belongs to the complex I NDUFB5 subunit family.</text>
</comment>
<dbReference type="PANTHER" id="PTHR13178:SF0">
    <property type="entry name" value="NADH DEHYDROGENASE [UBIQUINONE] 1 BETA SUBCOMPLEX SUBUNIT 5, MITOCHONDRIAL"/>
    <property type="match status" value="1"/>
</dbReference>
<evidence type="ECO:0000256" key="3">
    <source>
        <dbReference type="ARBA" id="ARBA00007152"/>
    </source>
</evidence>
<evidence type="ECO:0000256" key="1">
    <source>
        <dbReference type="ARBA" id="ARBA00003195"/>
    </source>
</evidence>
<evidence type="ECO:0000256" key="17">
    <source>
        <dbReference type="SAM" id="Phobius"/>
    </source>
</evidence>
<reference evidence="19" key="1">
    <citation type="submission" date="2025-08" db="UniProtKB">
        <authorList>
            <consortium name="RefSeq"/>
        </authorList>
    </citation>
    <scope>IDENTIFICATION</scope>
    <source>
        <tissue evidence="19">Whole organism</tissue>
    </source>
</reference>
<evidence type="ECO:0000256" key="6">
    <source>
        <dbReference type="ARBA" id="ARBA00022448"/>
    </source>
</evidence>
<keyword evidence="10" id="KW-0809">Transit peptide</keyword>
<dbReference type="RefSeq" id="XP_026293850.1">
    <property type="nucleotide sequence ID" value="XM_026438065.2"/>
</dbReference>
<evidence type="ECO:0000256" key="8">
    <source>
        <dbReference type="ARBA" id="ARBA00022692"/>
    </source>
</evidence>
<keyword evidence="18" id="KW-1185">Reference proteome</keyword>
<sequence length="185" mass="21874">MVVWSTFSRAIHGTKGVSNILLNRAILKNVQQVRQMSGGDHNKFIIQPTRWQWNKFKDMVHMYVLIGMIPLGLISTYCNVFIGPAQLAPIPEGYTPKEYEYHRHPITRFFASFMESEQEAYEKHMHILWAEYDASEFRRIDKEITALIQSRGDYQKYYYLPVNKWSAQDMQKEKYETEQLGNQGR</sequence>
<dbReference type="PANTHER" id="PTHR13178">
    <property type="entry name" value="NADH-UBIQUINONE OXIDOREDUCTASE SGDH SUBUNIT"/>
    <property type="match status" value="1"/>
</dbReference>
<dbReference type="Proteomes" id="UP000504606">
    <property type="component" value="Unplaced"/>
</dbReference>
<dbReference type="CTD" id="46260"/>
<dbReference type="Pfam" id="PF09781">
    <property type="entry name" value="NDUF_B5"/>
    <property type="match status" value="1"/>
</dbReference>
<evidence type="ECO:0000256" key="12">
    <source>
        <dbReference type="ARBA" id="ARBA00022989"/>
    </source>
</evidence>
<evidence type="ECO:0000256" key="11">
    <source>
        <dbReference type="ARBA" id="ARBA00022982"/>
    </source>
</evidence>
<organism evidence="18 19">
    <name type="scientific">Frankliniella occidentalis</name>
    <name type="common">Western flower thrips</name>
    <name type="synonym">Euthrips occidentalis</name>
    <dbReference type="NCBI Taxonomy" id="133901"/>
    <lineage>
        <taxon>Eukaryota</taxon>
        <taxon>Metazoa</taxon>
        <taxon>Ecdysozoa</taxon>
        <taxon>Arthropoda</taxon>
        <taxon>Hexapoda</taxon>
        <taxon>Insecta</taxon>
        <taxon>Pterygota</taxon>
        <taxon>Neoptera</taxon>
        <taxon>Paraneoptera</taxon>
        <taxon>Thysanoptera</taxon>
        <taxon>Terebrantia</taxon>
        <taxon>Thripoidea</taxon>
        <taxon>Thripidae</taxon>
        <taxon>Frankliniella</taxon>
    </lineage>
</organism>
<dbReference type="OrthoDB" id="9995605at2759"/>